<feature type="compositionally biased region" description="Low complexity" evidence="1">
    <location>
        <begin position="103"/>
        <end position="135"/>
    </location>
</feature>
<sequence length="288" mass="30112">MTGPLFADDPSTTRPAPGGQQPPPPVPAYAAVPPQQPAPVPQPPLPAYDDGRRNRRRTPVLLLAVAAVVAALIGAGGVVLLFGSDDDDRASDTSAEDRGDGVDATTDTTTDTTTQGEATTATTTATESESAEPASYRCWHGGPPVTRLVDCAPPSGAAGLAWVFPSSDESTCSPSVGVQRAAEVDCSPLVDGDPVRFHYSEWRSRAALETYYGGNTVATIASPGGRGDLTAARVESRASDVGYKVAVYYADSTAVWSVTIYAADEAQYLAAVDLLEARPFRQLRGERE</sequence>
<organism evidence="3 4">
    <name type="scientific">Nocardioides immobilis</name>
    <dbReference type="NCBI Taxonomy" id="2049295"/>
    <lineage>
        <taxon>Bacteria</taxon>
        <taxon>Bacillati</taxon>
        <taxon>Actinomycetota</taxon>
        <taxon>Actinomycetes</taxon>
        <taxon>Propionibacteriales</taxon>
        <taxon>Nocardioidaceae</taxon>
        <taxon>Nocardioides</taxon>
    </lineage>
</organism>
<evidence type="ECO:0000313" key="3">
    <source>
        <dbReference type="EMBL" id="RHW24975.1"/>
    </source>
</evidence>
<feature type="compositionally biased region" description="Pro residues" evidence="1">
    <location>
        <begin position="34"/>
        <end position="46"/>
    </location>
</feature>
<reference evidence="3 4" key="1">
    <citation type="submission" date="2018-09" db="EMBL/GenBank/DDBJ databases">
        <title>Genome sequencing of Nocardioides immobilis CCTCC AB 2017083 for comparison to Nocardioides silvaticus.</title>
        <authorList>
            <person name="Li C."/>
            <person name="Wang G."/>
        </authorList>
    </citation>
    <scope>NUCLEOTIDE SEQUENCE [LARGE SCALE GENOMIC DNA]</scope>
    <source>
        <strain evidence="3 4">CCTCC AB 2017083</strain>
    </source>
</reference>
<accession>A0A417XXC8</accession>
<keyword evidence="2" id="KW-1133">Transmembrane helix</keyword>
<feature type="transmembrane region" description="Helical" evidence="2">
    <location>
        <begin position="60"/>
        <end position="83"/>
    </location>
</feature>
<comment type="caution">
    <text evidence="3">The sequence shown here is derived from an EMBL/GenBank/DDBJ whole genome shotgun (WGS) entry which is preliminary data.</text>
</comment>
<name>A0A417XXC8_9ACTN</name>
<evidence type="ECO:0000256" key="2">
    <source>
        <dbReference type="SAM" id="Phobius"/>
    </source>
</evidence>
<dbReference type="AlphaFoldDB" id="A0A417XXC8"/>
<keyword evidence="2" id="KW-0812">Transmembrane</keyword>
<dbReference type="EMBL" id="QXGH01000027">
    <property type="protein sequence ID" value="RHW24975.1"/>
    <property type="molecule type" value="Genomic_DNA"/>
</dbReference>
<feature type="region of interest" description="Disordered" evidence="1">
    <location>
        <begin position="88"/>
        <end position="136"/>
    </location>
</feature>
<protein>
    <submittedName>
        <fullName evidence="3">Uncharacterized protein</fullName>
    </submittedName>
</protein>
<keyword evidence="4" id="KW-1185">Reference proteome</keyword>
<keyword evidence="2" id="KW-0472">Membrane</keyword>
<feature type="region of interest" description="Disordered" evidence="1">
    <location>
        <begin position="1"/>
        <end position="52"/>
    </location>
</feature>
<gene>
    <name evidence="3" type="ORF">D0Z08_21250</name>
</gene>
<dbReference type="Proteomes" id="UP000283644">
    <property type="component" value="Unassembled WGS sequence"/>
</dbReference>
<proteinExistence type="predicted"/>
<evidence type="ECO:0000256" key="1">
    <source>
        <dbReference type="SAM" id="MobiDB-lite"/>
    </source>
</evidence>
<evidence type="ECO:0000313" key="4">
    <source>
        <dbReference type="Proteomes" id="UP000283644"/>
    </source>
</evidence>